<proteinExistence type="predicted"/>
<gene>
    <name evidence="2" type="ORF">D9619_007391</name>
</gene>
<reference evidence="2 3" key="1">
    <citation type="journal article" date="2020" name="ISME J.">
        <title>Uncovering the hidden diversity of litter-decomposition mechanisms in mushroom-forming fungi.</title>
        <authorList>
            <person name="Floudas D."/>
            <person name="Bentzer J."/>
            <person name="Ahren D."/>
            <person name="Johansson T."/>
            <person name="Persson P."/>
            <person name="Tunlid A."/>
        </authorList>
    </citation>
    <scope>NUCLEOTIDE SEQUENCE [LARGE SCALE GENOMIC DNA]</scope>
    <source>
        <strain evidence="2 3">CBS 101986</strain>
    </source>
</reference>
<evidence type="ECO:0000256" key="1">
    <source>
        <dbReference type="SAM" id="MobiDB-lite"/>
    </source>
</evidence>
<feature type="compositionally biased region" description="Polar residues" evidence="1">
    <location>
        <begin position="202"/>
        <end position="213"/>
    </location>
</feature>
<feature type="compositionally biased region" description="Low complexity" evidence="1">
    <location>
        <begin position="424"/>
        <end position="434"/>
    </location>
</feature>
<evidence type="ECO:0000313" key="2">
    <source>
        <dbReference type="EMBL" id="KAF5314950.1"/>
    </source>
</evidence>
<feature type="compositionally biased region" description="Polar residues" evidence="1">
    <location>
        <begin position="445"/>
        <end position="500"/>
    </location>
</feature>
<dbReference type="EMBL" id="JAACJJ010000043">
    <property type="protein sequence ID" value="KAF5314950.1"/>
    <property type="molecule type" value="Genomic_DNA"/>
</dbReference>
<keyword evidence="3" id="KW-1185">Reference proteome</keyword>
<evidence type="ECO:0000313" key="3">
    <source>
        <dbReference type="Proteomes" id="UP000567179"/>
    </source>
</evidence>
<feature type="region of interest" description="Disordered" evidence="1">
    <location>
        <begin position="581"/>
        <end position="725"/>
    </location>
</feature>
<feature type="region of interest" description="Disordered" evidence="1">
    <location>
        <begin position="49"/>
        <end position="260"/>
    </location>
</feature>
<feature type="region of interest" description="Disordered" evidence="1">
    <location>
        <begin position="404"/>
        <end position="552"/>
    </location>
</feature>
<feature type="compositionally biased region" description="Polar residues" evidence="1">
    <location>
        <begin position="180"/>
        <end position="193"/>
    </location>
</feature>
<feature type="compositionally biased region" description="Basic and acidic residues" evidence="1">
    <location>
        <begin position="628"/>
        <end position="665"/>
    </location>
</feature>
<feature type="compositionally biased region" description="Low complexity" evidence="1">
    <location>
        <begin position="137"/>
        <end position="152"/>
    </location>
</feature>
<feature type="compositionally biased region" description="Polar residues" evidence="1">
    <location>
        <begin position="242"/>
        <end position="252"/>
    </location>
</feature>
<feature type="compositionally biased region" description="Polar residues" evidence="1">
    <location>
        <begin position="86"/>
        <end position="119"/>
    </location>
</feature>
<protein>
    <submittedName>
        <fullName evidence="2">Uncharacterized protein</fullName>
    </submittedName>
</protein>
<name>A0A8H5EW98_9AGAR</name>
<dbReference type="AlphaFoldDB" id="A0A8H5EW98"/>
<dbReference type="Proteomes" id="UP000567179">
    <property type="component" value="Unassembled WGS sequence"/>
</dbReference>
<sequence>MALTQSARMPGPSWDEEVVPALRKRLESESRTLSRRMSAISLSSVEDAPGLSYTMNADPSTRARYEEPQSHQPAQNARIQRVPLAQPSQTTIANPRINGTSTSPTPTNFQRARTYSTPYASDYPNGRANGTTKPKNSASKSPDPSRSLSPRPTDAKPTRIPVATRPPIPPNSSYSNSNSHGGSVTPSAWSLEQSLGGKQRTVVPSSSSQSLEISNRGLRQPGLLNEAPPFSTDTTISSSFSQPTIGSHSTSLDLVDPPRASMESEERPYEHWYRGEVSRNGGVGELRVGRRQEMLDIANYGHMVRRMQDKQQMEVSMRAAPRKRADSIAGITNQVRERNSLIFEDEYMDQSEMVLDETPLTDLDGEESEAHSATDQYIGIAYAPEEGDMDSPPSQRWTTVAGAHEMARSTTPTQHSTTASMIPRSSSRSQTSSSNIPLTRIPGPSSRSNSISQSTPANSSATTVVANSQSQNTSPKQQPTRSTPSPQILQKTRHPQSSPGAPQKHHASPAQKRVAAAKMAKSKTLPVKGETDKRGSVAYYPTVDGEGDDMADAIPSWTQPVVRQGNWDDVVLPVVARKKGLDGYENADGSPKPRRVSKTVEPAPGTFGFDHSKYRPPRGDGVSIPMDEFGRQTNDDQSTDAHRRADGSDEFHETRLHATSAHDETQLPARQGHSPSPAPFSDYPASTIERRPMQNRPEPSLSEAQAKLSLQQGQPDKLDDEDGGSGCCKCVIM</sequence>
<feature type="compositionally biased region" description="Polar residues" evidence="1">
    <location>
        <begin position="408"/>
        <end position="420"/>
    </location>
</feature>
<accession>A0A8H5EW98</accession>
<dbReference type="OrthoDB" id="3363891at2759"/>
<organism evidence="2 3">
    <name type="scientific">Psilocybe cf. subviscida</name>
    <dbReference type="NCBI Taxonomy" id="2480587"/>
    <lineage>
        <taxon>Eukaryota</taxon>
        <taxon>Fungi</taxon>
        <taxon>Dikarya</taxon>
        <taxon>Basidiomycota</taxon>
        <taxon>Agaricomycotina</taxon>
        <taxon>Agaricomycetes</taxon>
        <taxon>Agaricomycetidae</taxon>
        <taxon>Agaricales</taxon>
        <taxon>Agaricineae</taxon>
        <taxon>Strophariaceae</taxon>
        <taxon>Psilocybe</taxon>
    </lineage>
</organism>
<comment type="caution">
    <text evidence="2">The sequence shown here is derived from an EMBL/GenBank/DDBJ whole genome shotgun (WGS) entry which is preliminary data.</text>
</comment>
<feature type="compositionally biased region" description="Low complexity" evidence="1">
    <location>
        <begin position="230"/>
        <end position="241"/>
    </location>
</feature>